<keyword evidence="5" id="KW-0963">Cytoplasm</keyword>
<dbReference type="Pfam" id="PF00169">
    <property type="entry name" value="PH"/>
    <property type="match status" value="1"/>
</dbReference>
<dbReference type="STRING" id="684364.F4NVA1"/>
<accession>F4NVA1</accession>
<feature type="non-terminal residue" evidence="14">
    <location>
        <position position="1044"/>
    </location>
</feature>
<evidence type="ECO:0000256" key="5">
    <source>
        <dbReference type="ARBA" id="ARBA00022490"/>
    </source>
</evidence>
<feature type="compositionally biased region" description="Polar residues" evidence="12">
    <location>
        <begin position="255"/>
        <end position="266"/>
    </location>
</feature>
<dbReference type="AlphaFoldDB" id="F4NVA1"/>
<dbReference type="Pfam" id="PF03033">
    <property type="entry name" value="Glyco_transf_28"/>
    <property type="match status" value="1"/>
</dbReference>
<evidence type="ECO:0000256" key="6">
    <source>
        <dbReference type="ARBA" id="ARBA00022676"/>
    </source>
</evidence>
<keyword evidence="15" id="KW-1185">Reference proteome</keyword>
<evidence type="ECO:0000313" key="14">
    <source>
        <dbReference type="EMBL" id="EGF83255.1"/>
    </source>
</evidence>
<dbReference type="InterPro" id="IPR050426">
    <property type="entry name" value="Glycosyltransferase_28"/>
</dbReference>
<evidence type="ECO:0000259" key="13">
    <source>
        <dbReference type="PROSITE" id="PS50003"/>
    </source>
</evidence>
<dbReference type="GO" id="GO:0005737">
    <property type="term" value="C:cytoplasm"/>
    <property type="evidence" value="ECO:0007669"/>
    <property type="project" value="UniProtKB-SubCell"/>
</dbReference>
<gene>
    <name evidence="14" type="ORF">BATDEDRAFT_195</name>
</gene>
<dbReference type="GO" id="GO:0005975">
    <property type="term" value="P:carbohydrate metabolic process"/>
    <property type="evidence" value="ECO:0007669"/>
    <property type="project" value="InterPro"/>
</dbReference>
<dbReference type="CDD" id="cd03784">
    <property type="entry name" value="GT1_Gtf-like"/>
    <property type="match status" value="1"/>
</dbReference>
<dbReference type="FunFam" id="3.40.50.2000:FF:000029">
    <property type="entry name" value="Sterol 3-beta-glucosyltransferase"/>
    <property type="match status" value="1"/>
</dbReference>
<proteinExistence type="inferred from homology"/>
<dbReference type="Gene3D" id="3.40.50.2000">
    <property type="entry name" value="Glycogen Phosphorylase B"/>
    <property type="match status" value="2"/>
</dbReference>
<dbReference type="FunFam" id="3.40.50.2000:FF:000009">
    <property type="entry name" value="Sterol 3-beta-glucosyltransferase UGT80A2"/>
    <property type="match status" value="1"/>
</dbReference>
<dbReference type="GeneID" id="18237404"/>
<evidence type="ECO:0000256" key="8">
    <source>
        <dbReference type="ARBA" id="ARBA00023136"/>
    </source>
</evidence>
<feature type="domain" description="PH" evidence="13">
    <location>
        <begin position="55"/>
        <end position="148"/>
    </location>
</feature>
<evidence type="ECO:0000256" key="11">
    <source>
        <dbReference type="ARBA" id="ARBA00049453"/>
    </source>
</evidence>
<evidence type="ECO:0000256" key="10">
    <source>
        <dbReference type="ARBA" id="ARBA00047886"/>
    </source>
</evidence>
<dbReference type="OMA" id="WRNKTLG"/>
<dbReference type="EMBL" id="GL882879">
    <property type="protein sequence ID" value="EGF83255.1"/>
    <property type="molecule type" value="Genomic_DNA"/>
</dbReference>
<dbReference type="SMART" id="SM00233">
    <property type="entry name" value="PH"/>
    <property type="match status" value="1"/>
</dbReference>
<evidence type="ECO:0000256" key="3">
    <source>
        <dbReference type="ARBA" id="ARBA00006962"/>
    </source>
</evidence>
<dbReference type="InterPro" id="IPR010610">
    <property type="entry name" value="EryCIII-like_C"/>
</dbReference>
<dbReference type="InterPro" id="IPR001849">
    <property type="entry name" value="PH_domain"/>
</dbReference>
<feature type="non-terminal residue" evidence="14">
    <location>
        <position position="1"/>
    </location>
</feature>
<protein>
    <recommendedName>
        <fullName evidence="4">sterol 3beta-glucosyltransferase</fullName>
        <ecNumber evidence="4">2.4.1.173</ecNumber>
    </recommendedName>
    <alternativeName>
        <fullName evidence="9">Autophagy-related protein 26</fullName>
    </alternativeName>
</protein>
<dbReference type="Gene3D" id="2.30.29.30">
    <property type="entry name" value="Pleckstrin-homology domain (PH domain)/Phosphotyrosine-binding domain (PTB)"/>
    <property type="match status" value="2"/>
</dbReference>
<dbReference type="InterPro" id="IPR004182">
    <property type="entry name" value="GRAM"/>
</dbReference>
<comment type="subcellular location">
    <subcellularLocation>
        <location evidence="2">Cytoplasm</location>
    </subcellularLocation>
    <subcellularLocation>
        <location evidence="1">Membrane</location>
        <topology evidence="1">Peripheral membrane protein</topology>
    </subcellularLocation>
</comment>
<keyword evidence="8" id="KW-0472">Membrane</keyword>
<dbReference type="OrthoDB" id="10261837at2759"/>
<evidence type="ECO:0000313" key="15">
    <source>
        <dbReference type="Proteomes" id="UP000007241"/>
    </source>
</evidence>
<dbReference type="GO" id="GO:0016906">
    <property type="term" value="F:sterol 3-beta-glucosyltransferase activity"/>
    <property type="evidence" value="ECO:0007669"/>
    <property type="project" value="UniProtKB-EC"/>
</dbReference>
<dbReference type="InParanoid" id="F4NVA1"/>
<dbReference type="Proteomes" id="UP000007241">
    <property type="component" value="Unassembled WGS sequence"/>
</dbReference>
<dbReference type="InterPro" id="IPR011993">
    <property type="entry name" value="PH-like_dom_sf"/>
</dbReference>
<sequence length="1044" mass="116876">LTVAEKIQTVFELPETEPYRGEFACWLVRSVLLKGYMYLTSKHICFYASLYKSTRDIKSGFLKKRTTAKLYNTNWFVLKGNTFYAYGNSTELYYPLSTISMKSIVSVCVSKLSKTGFRIRTTSKKYAFEADTETLCNEWVAALRAAVFRSHNMGDDVRVVFPLSSISEISIAKSIGLDDSLRIKIVDSEFLISEEYYFAYFNDANRACDTLIALWESVRNEAKHNVVRKRVSLYDTTALTGLPSQPLDSHAKLGKQTNGFLGTTNDDMPATSSSSLLQSGTSLPALFRKSSVASQLATKAENGIAIGSVSNSPLSRPSLHHRAQTDMNLFDEDISTSYNQADSGSNGGLNLPSRHHKSSHTNLEKQQSSLTNINGLLSSGAVESLDKETPPFLSTLTPAKPDSSIRRNWWGHRKTISDGADAFGPAFSTSFNVLSKLDPGATTASQQQKILTFHKDFSVPETEILHATYSCYLDRVILRLGKIYISDHFLCFKSKVVGVRAKVMVPLSEIINIDISRKYTSLYYALVITTHTQEEIKFDFQSFESRKKIYNVLHKLLYTSSNKVEPNNDELSAHEQKAALLKDISLSETHVKSVFSQYEIAYIPPILDPERPIKLSEKMHITCLTIGTRGDVQPYIALCKAFMADGHTCRLATHLEYQDWIEGFGIEFRPVMGNPAELMQLCVDNGLFTVSFIREAMGKFRGWVDELLLSCWDAVQGTDLLIESPTAMGGIHCAEKMQIPYFSAFPMPWTRTKIYPHPFAVPEYHLGYGYNLMTHALIEHIFQKGVAPQVNRWRRQSLDMPTMNLGLLSEHKMPFLYSFSPSVVPPPPDWQDWIHTCGYWFLDNPEHGWEAPASLTKFMENGAKPIYIGFGSIVVPDPDALTRTIIEAVKKAGVRAILSKGWSVRLAKDSATAGQTETPIEYPDCIYPLDKVPHDWLFPLMAGVVHHGGAGTTAAGIRAGAPTLIYPFFGDQYFWADRVQDLGVGLSIRKLTVDKLASALVTLTTDHKMRERSALLGERVRCESGAANAVQYVYRDLEFAKQRI</sequence>
<dbReference type="HOGENOM" id="CLU_000537_6_0_1"/>
<evidence type="ECO:0000256" key="7">
    <source>
        <dbReference type="ARBA" id="ARBA00022679"/>
    </source>
</evidence>
<dbReference type="GO" id="GO:0016020">
    <property type="term" value="C:membrane"/>
    <property type="evidence" value="ECO:0007669"/>
    <property type="project" value="UniProtKB-SubCell"/>
</dbReference>
<comment type="catalytic activity">
    <reaction evidence="11">
        <text>a sterol + UDP-alpha-D-glucose = a sterol 3-beta-D-glucoside + UDP + H(+)</text>
        <dbReference type="Rhea" id="RHEA:22724"/>
        <dbReference type="ChEBI" id="CHEBI:15378"/>
        <dbReference type="ChEBI" id="CHEBI:15889"/>
        <dbReference type="ChEBI" id="CHEBI:37424"/>
        <dbReference type="ChEBI" id="CHEBI:58223"/>
        <dbReference type="ChEBI" id="CHEBI:58885"/>
        <dbReference type="EC" id="2.4.1.173"/>
    </reaction>
    <physiologicalReaction direction="left-to-right" evidence="11">
        <dbReference type="Rhea" id="RHEA:22725"/>
    </physiologicalReaction>
</comment>
<dbReference type="InterPro" id="IPR002213">
    <property type="entry name" value="UDP_glucos_trans"/>
</dbReference>
<dbReference type="SUPFAM" id="SSF50729">
    <property type="entry name" value="PH domain-like"/>
    <property type="match status" value="2"/>
</dbReference>
<dbReference type="InterPro" id="IPR004276">
    <property type="entry name" value="GlycoTrans_28_N"/>
</dbReference>
<dbReference type="GO" id="GO:0016125">
    <property type="term" value="P:sterol metabolic process"/>
    <property type="evidence" value="ECO:0000318"/>
    <property type="project" value="GO_Central"/>
</dbReference>
<dbReference type="EC" id="2.4.1.173" evidence="4"/>
<dbReference type="CDD" id="cd13215">
    <property type="entry name" value="PH-GRAM1_AGT26"/>
    <property type="match status" value="1"/>
</dbReference>
<dbReference type="PANTHER" id="PTHR48050">
    <property type="entry name" value="STEROL 3-BETA-GLUCOSYLTRANSFERASE"/>
    <property type="match status" value="1"/>
</dbReference>
<keyword evidence="6" id="KW-0328">Glycosyltransferase</keyword>
<dbReference type="InterPro" id="IPR048065">
    <property type="entry name" value="ATG26_PH_GRAM2"/>
</dbReference>
<name>F4NVA1_BATDJ</name>
<comment type="similarity">
    <text evidence="3">Belongs to the glycosyltransferase 28 family.</text>
</comment>
<evidence type="ECO:0000256" key="4">
    <source>
        <dbReference type="ARBA" id="ARBA00012650"/>
    </source>
</evidence>
<dbReference type="Pfam" id="PF02893">
    <property type="entry name" value="GRAM"/>
    <property type="match status" value="2"/>
</dbReference>
<dbReference type="CDD" id="cd13216">
    <property type="entry name" value="PH-GRAM2_AGT26"/>
    <property type="match status" value="1"/>
</dbReference>
<dbReference type="PANTHER" id="PTHR48050:SF25">
    <property type="entry name" value="STEROL 3-BETA-GLUCOSYLTRANSFERASE"/>
    <property type="match status" value="1"/>
</dbReference>
<evidence type="ECO:0000256" key="12">
    <source>
        <dbReference type="SAM" id="MobiDB-lite"/>
    </source>
</evidence>
<dbReference type="SUPFAM" id="SSF53756">
    <property type="entry name" value="UDP-Glycosyltransferase/glycogen phosphorylase"/>
    <property type="match status" value="1"/>
</dbReference>
<dbReference type="PROSITE" id="PS50003">
    <property type="entry name" value="PH_DOMAIN"/>
    <property type="match status" value="1"/>
</dbReference>
<comment type="catalytic activity">
    <reaction evidence="10">
        <text>ergosterol + UDP-alpha-D-glucose = ergosteryl 3-beta-D-glucoside + UDP + H(+)</text>
        <dbReference type="Rhea" id="RHEA:61836"/>
        <dbReference type="ChEBI" id="CHEBI:15378"/>
        <dbReference type="ChEBI" id="CHEBI:16933"/>
        <dbReference type="ChEBI" id="CHEBI:52973"/>
        <dbReference type="ChEBI" id="CHEBI:58223"/>
        <dbReference type="ChEBI" id="CHEBI:58885"/>
    </reaction>
    <physiologicalReaction direction="left-to-right" evidence="10">
        <dbReference type="Rhea" id="RHEA:61837"/>
    </physiologicalReaction>
</comment>
<feature type="region of interest" description="Disordered" evidence="12">
    <location>
        <begin position="336"/>
        <end position="366"/>
    </location>
</feature>
<evidence type="ECO:0000256" key="1">
    <source>
        <dbReference type="ARBA" id="ARBA00004170"/>
    </source>
</evidence>
<evidence type="ECO:0000256" key="9">
    <source>
        <dbReference type="ARBA" id="ARBA00029843"/>
    </source>
</evidence>
<dbReference type="RefSeq" id="XP_006674877.1">
    <property type="nucleotide sequence ID" value="XM_006674814.1"/>
</dbReference>
<organism evidence="14 15">
    <name type="scientific">Batrachochytrium dendrobatidis (strain JAM81 / FGSC 10211)</name>
    <name type="common">Frog chytrid fungus</name>
    <dbReference type="NCBI Taxonomy" id="684364"/>
    <lineage>
        <taxon>Eukaryota</taxon>
        <taxon>Fungi</taxon>
        <taxon>Fungi incertae sedis</taxon>
        <taxon>Chytridiomycota</taxon>
        <taxon>Chytridiomycota incertae sedis</taxon>
        <taxon>Chytridiomycetes</taxon>
        <taxon>Rhizophydiales</taxon>
        <taxon>Rhizophydiales incertae sedis</taxon>
        <taxon>Batrachochytrium</taxon>
    </lineage>
</organism>
<evidence type="ECO:0000256" key="2">
    <source>
        <dbReference type="ARBA" id="ARBA00004496"/>
    </source>
</evidence>
<feature type="region of interest" description="Disordered" evidence="12">
    <location>
        <begin position="247"/>
        <end position="276"/>
    </location>
</feature>
<dbReference type="Pfam" id="PF06722">
    <property type="entry name" value="EryCIII-like_C"/>
    <property type="match status" value="1"/>
</dbReference>
<dbReference type="InterPro" id="IPR048066">
    <property type="entry name" value="ATG26_PH_GRAM1"/>
</dbReference>
<keyword evidence="7" id="KW-0808">Transferase</keyword>
<reference evidence="14 15" key="1">
    <citation type="submission" date="2009-12" db="EMBL/GenBank/DDBJ databases">
        <title>The draft genome of Batrachochytrium dendrobatidis.</title>
        <authorList>
            <consortium name="US DOE Joint Genome Institute (JGI-PGF)"/>
            <person name="Kuo A."/>
            <person name="Salamov A."/>
            <person name="Schmutz J."/>
            <person name="Lucas S."/>
            <person name="Pitluck S."/>
            <person name="Rosenblum E."/>
            <person name="Stajich J."/>
            <person name="Eisen M."/>
            <person name="Grigoriev I.V."/>
        </authorList>
    </citation>
    <scope>NUCLEOTIDE SEQUENCE [LARGE SCALE GENOMIC DNA]</scope>
    <source>
        <strain evidence="15">JAM81 / FGSC 10211</strain>
    </source>
</reference>
<dbReference type="SMART" id="SM00568">
    <property type="entry name" value="GRAM"/>
    <property type="match status" value="2"/>
</dbReference>